<name>A0ABW2JR47_9ACTN</name>
<dbReference type="CDD" id="cd05233">
    <property type="entry name" value="SDR_c"/>
    <property type="match status" value="1"/>
</dbReference>
<dbReference type="Pfam" id="PF13561">
    <property type="entry name" value="adh_short_C2"/>
    <property type="match status" value="1"/>
</dbReference>
<dbReference type="InterPro" id="IPR036291">
    <property type="entry name" value="NAD(P)-bd_dom_sf"/>
</dbReference>
<keyword evidence="4" id="KW-1185">Reference proteome</keyword>
<evidence type="ECO:0000256" key="2">
    <source>
        <dbReference type="ARBA" id="ARBA00023002"/>
    </source>
</evidence>
<accession>A0ABW2JR47</accession>
<reference evidence="4" key="1">
    <citation type="journal article" date="2019" name="Int. J. Syst. Evol. Microbiol.">
        <title>The Global Catalogue of Microorganisms (GCM) 10K type strain sequencing project: providing services to taxonomists for standard genome sequencing and annotation.</title>
        <authorList>
            <consortium name="The Broad Institute Genomics Platform"/>
            <consortium name="The Broad Institute Genome Sequencing Center for Infectious Disease"/>
            <person name="Wu L."/>
            <person name="Ma J."/>
        </authorList>
    </citation>
    <scope>NUCLEOTIDE SEQUENCE [LARGE SCALE GENOMIC DNA]</scope>
    <source>
        <strain evidence="4">SYNS20</strain>
    </source>
</reference>
<gene>
    <name evidence="3" type="ORF">ACFQVC_28290</name>
</gene>
<dbReference type="EMBL" id="JBHTCF010000014">
    <property type="protein sequence ID" value="MFC7308114.1"/>
    <property type="molecule type" value="Genomic_DNA"/>
</dbReference>
<dbReference type="InterPro" id="IPR020904">
    <property type="entry name" value="Sc_DH/Rdtase_CS"/>
</dbReference>
<organism evidence="3 4">
    <name type="scientific">Streptomyces monticola</name>
    <dbReference type="NCBI Taxonomy" id="2666263"/>
    <lineage>
        <taxon>Bacteria</taxon>
        <taxon>Bacillati</taxon>
        <taxon>Actinomycetota</taxon>
        <taxon>Actinomycetes</taxon>
        <taxon>Kitasatosporales</taxon>
        <taxon>Streptomycetaceae</taxon>
        <taxon>Streptomyces</taxon>
    </lineage>
</organism>
<dbReference type="PANTHER" id="PTHR43669:SF3">
    <property type="entry name" value="ALCOHOL DEHYDROGENASE, PUTATIVE (AFU_ORTHOLOGUE AFUA_3G03445)-RELATED"/>
    <property type="match status" value="1"/>
</dbReference>
<evidence type="ECO:0000256" key="1">
    <source>
        <dbReference type="ARBA" id="ARBA00006484"/>
    </source>
</evidence>
<dbReference type="InterPro" id="IPR002347">
    <property type="entry name" value="SDR_fam"/>
</dbReference>
<evidence type="ECO:0000313" key="3">
    <source>
        <dbReference type="EMBL" id="MFC7308114.1"/>
    </source>
</evidence>
<dbReference type="PRINTS" id="PR00081">
    <property type="entry name" value="GDHRDH"/>
</dbReference>
<dbReference type="Proteomes" id="UP001596523">
    <property type="component" value="Unassembled WGS sequence"/>
</dbReference>
<dbReference type="PANTHER" id="PTHR43669">
    <property type="entry name" value="5-KETO-D-GLUCONATE 5-REDUCTASE"/>
    <property type="match status" value="1"/>
</dbReference>
<evidence type="ECO:0000313" key="4">
    <source>
        <dbReference type="Proteomes" id="UP001596523"/>
    </source>
</evidence>
<dbReference type="PROSITE" id="PS00061">
    <property type="entry name" value="ADH_SHORT"/>
    <property type="match status" value="1"/>
</dbReference>
<sequence>MFPHARSAARDRFDLSGSVALVTGAAGGVGRVIARQLACCEAAVAVTDIREAEAEEVVAAIRSEGGTARAFRLDVTDSASVEGAFRQVEEALGPIDVLVNNAIVANGIPAPFHEAPLDLWDRDYDVILKGAVRCARAALPGMTERGGGAIVNIVSVNAVAFYGHPSYSAAKAALISLTRSLATQYGPAGVRVNAISPGTVRTAAWDEQMRADPQTLDALTAWYPLGRIGEPDDIAAAVCFLASNSSRWTTGTVLTVDGGLTSGDAAMARVIQGS</sequence>
<dbReference type="GO" id="GO:0016491">
    <property type="term" value="F:oxidoreductase activity"/>
    <property type="evidence" value="ECO:0007669"/>
    <property type="project" value="UniProtKB-KW"/>
</dbReference>
<dbReference type="Gene3D" id="3.40.50.720">
    <property type="entry name" value="NAD(P)-binding Rossmann-like Domain"/>
    <property type="match status" value="1"/>
</dbReference>
<keyword evidence="2 3" id="KW-0560">Oxidoreductase</keyword>
<protein>
    <submittedName>
        <fullName evidence="3">SDR family NAD(P)-dependent oxidoreductase</fullName>
        <ecNumber evidence="3">1.1.1.-</ecNumber>
    </submittedName>
</protein>
<comment type="similarity">
    <text evidence="1">Belongs to the short-chain dehydrogenases/reductases (SDR) family.</text>
</comment>
<dbReference type="EC" id="1.1.1.-" evidence="3"/>
<proteinExistence type="inferred from homology"/>
<dbReference type="NCBIfam" id="NF005559">
    <property type="entry name" value="PRK07231.1"/>
    <property type="match status" value="1"/>
</dbReference>
<dbReference type="RefSeq" id="WP_381836081.1">
    <property type="nucleotide sequence ID" value="NZ_JBHTCF010000014.1"/>
</dbReference>
<dbReference type="PRINTS" id="PR00080">
    <property type="entry name" value="SDRFAMILY"/>
</dbReference>
<comment type="caution">
    <text evidence="3">The sequence shown here is derived from an EMBL/GenBank/DDBJ whole genome shotgun (WGS) entry which is preliminary data.</text>
</comment>
<dbReference type="SUPFAM" id="SSF51735">
    <property type="entry name" value="NAD(P)-binding Rossmann-fold domains"/>
    <property type="match status" value="1"/>
</dbReference>